<evidence type="ECO:0000313" key="7">
    <source>
        <dbReference type="Proteomes" id="UP000597038"/>
    </source>
</evidence>
<sequence length="100" mass="11388">MSKSKKYFYISLLLIIISFCFNTHNPLLNQLFASIVKLILVCSIVNAIILILATHFADKSIKNLPERRDWIHKASHILPIILLFVIIAHIISALFTFGIV</sequence>
<keyword evidence="1" id="KW-0812">Transmembrane</keyword>
<organism evidence="3 6">
    <name type="scientific">Staphylococcus felis</name>
    <dbReference type="NCBI Taxonomy" id="46127"/>
    <lineage>
        <taxon>Bacteria</taxon>
        <taxon>Bacillati</taxon>
        <taxon>Bacillota</taxon>
        <taxon>Bacilli</taxon>
        <taxon>Bacillales</taxon>
        <taxon>Staphylococcaceae</taxon>
        <taxon>Staphylococcus</taxon>
    </lineage>
</organism>
<dbReference type="EMBL" id="QKXQ01000023">
    <property type="protein sequence ID" value="REI01229.1"/>
    <property type="molecule type" value="Genomic_DNA"/>
</dbReference>
<dbReference type="Proteomes" id="UP000597038">
    <property type="component" value="Unassembled WGS sequence"/>
</dbReference>
<dbReference type="EMBL" id="JAEDAQ010000002">
    <property type="protein sequence ID" value="MBH9580195.1"/>
    <property type="molecule type" value="Genomic_DNA"/>
</dbReference>
<dbReference type="KEGG" id="sfq:C7J90_10420"/>
<feature type="transmembrane region" description="Helical" evidence="1">
    <location>
        <begin position="31"/>
        <end position="56"/>
    </location>
</feature>
<dbReference type="EMBL" id="QKYD01000162">
    <property type="protein sequence ID" value="REI19353.1"/>
    <property type="molecule type" value="Genomic_DNA"/>
</dbReference>
<keyword evidence="1" id="KW-0472">Membrane</keyword>
<dbReference type="Proteomes" id="UP000256562">
    <property type="component" value="Unassembled WGS sequence"/>
</dbReference>
<dbReference type="AlphaFoldDB" id="A0A2P1MPN0"/>
<reference evidence="2 7" key="2">
    <citation type="submission" date="2020-12" db="EMBL/GenBank/DDBJ databases">
        <title>Genomic analysis of Staphylococcus felis from a cat with skin infection.</title>
        <authorList>
            <person name="Aslantas O."/>
            <person name="Keskin O."/>
            <person name="Buyukaltay K."/>
            <person name="Gullu Yucetepe A."/>
        </authorList>
    </citation>
    <scope>NUCLEOTIDE SEQUENCE [LARGE SCALE GENOMIC DNA]</scope>
    <source>
        <strain evidence="2 7">HARRANVET</strain>
    </source>
</reference>
<dbReference type="OrthoDB" id="2414120at2"/>
<proteinExistence type="predicted"/>
<gene>
    <name evidence="4" type="ORF">DOS76_11130</name>
    <name evidence="3" type="ORF">DOS83_00490</name>
    <name evidence="2" type="ORF">I9026_02300</name>
</gene>
<dbReference type="GeneID" id="48058644"/>
<feature type="transmembrane region" description="Helical" evidence="1">
    <location>
        <begin position="7"/>
        <end position="25"/>
    </location>
</feature>
<evidence type="ECO:0000313" key="5">
    <source>
        <dbReference type="Proteomes" id="UP000256337"/>
    </source>
</evidence>
<accession>A0A2P1MPN0</accession>
<feature type="transmembrane region" description="Helical" evidence="1">
    <location>
        <begin position="77"/>
        <end position="99"/>
    </location>
</feature>
<keyword evidence="1" id="KW-1133">Transmembrane helix</keyword>
<name>A0A2P1MPN0_9STAP</name>
<evidence type="ECO:0000313" key="2">
    <source>
        <dbReference type="EMBL" id="MBH9580195.1"/>
    </source>
</evidence>
<evidence type="ECO:0000313" key="4">
    <source>
        <dbReference type="EMBL" id="REI19353.1"/>
    </source>
</evidence>
<keyword evidence="7" id="KW-1185">Reference proteome</keyword>
<dbReference type="RefSeq" id="WP_106465143.1">
    <property type="nucleotide sequence ID" value="NZ_CAJUZQ010000009.1"/>
</dbReference>
<evidence type="ECO:0000256" key="1">
    <source>
        <dbReference type="SAM" id="Phobius"/>
    </source>
</evidence>
<dbReference type="Proteomes" id="UP000256337">
    <property type="component" value="Unassembled WGS sequence"/>
</dbReference>
<comment type="caution">
    <text evidence="3">The sequence shown here is derived from an EMBL/GenBank/DDBJ whole genome shotgun (WGS) entry which is preliminary data.</text>
</comment>
<reference evidence="5 6" key="1">
    <citation type="journal article" date="2018" name="Vet. Microbiol.">
        <title>Characterisation of Staphylococcus felis isolated from cats using whole genome sequencing.</title>
        <authorList>
            <person name="Worthing K."/>
            <person name="Pang S."/>
            <person name="Trott D.J."/>
            <person name="Abraham S."/>
            <person name="Coombs G.W."/>
            <person name="Jordan D."/>
            <person name="McIntyre L."/>
            <person name="Davies M.R."/>
            <person name="Norris J."/>
        </authorList>
    </citation>
    <scope>NUCLEOTIDE SEQUENCE [LARGE SCALE GENOMIC DNA]</scope>
    <source>
        <strain evidence="4 5">F25</strain>
        <strain evidence="3 6">F9</strain>
    </source>
</reference>
<protein>
    <submittedName>
        <fullName evidence="3">Uncharacterized protein</fullName>
    </submittedName>
</protein>
<evidence type="ECO:0000313" key="3">
    <source>
        <dbReference type="EMBL" id="REI01229.1"/>
    </source>
</evidence>
<evidence type="ECO:0000313" key="6">
    <source>
        <dbReference type="Proteomes" id="UP000256562"/>
    </source>
</evidence>